<sequence>MKTFGLLLICIVGIFFLTQEQPKPDVVKVNNQIGEQRCIAPNSTNNHSEAHKGCCISSGRAAYILNQNSELN</sequence>
<accession>A0A8J6PW91</accession>
<organism evidence="1 2">
    <name type="scientific">Aestuariibaculum marinum</name>
    <dbReference type="NCBI Taxonomy" id="2683592"/>
    <lineage>
        <taxon>Bacteria</taxon>
        <taxon>Pseudomonadati</taxon>
        <taxon>Bacteroidota</taxon>
        <taxon>Flavobacteriia</taxon>
        <taxon>Flavobacteriales</taxon>
        <taxon>Flavobacteriaceae</taxon>
    </lineage>
</organism>
<protein>
    <submittedName>
        <fullName evidence="1">Uncharacterized protein</fullName>
    </submittedName>
</protein>
<proteinExistence type="predicted"/>
<comment type="caution">
    <text evidence="1">The sequence shown here is derived from an EMBL/GenBank/DDBJ whole genome shotgun (WGS) entry which is preliminary data.</text>
</comment>
<dbReference type="AlphaFoldDB" id="A0A8J6PW91"/>
<gene>
    <name evidence="1" type="ORF">ICJ85_08900</name>
</gene>
<dbReference type="Proteomes" id="UP000621516">
    <property type="component" value="Unassembled WGS sequence"/>
</dbReference>
<evidence type="ECO:0000313" key="1">
    <source>
        <dbReference type="EMBL" id="MBD0824137.1"/>
    </source>
</evidence>
<dbReference type="EMBL" id="JACVXD010000004">
    <property type="protein sequence ID" value="MBD0824137.1"/>
    <property type="molecule type" value="Genomic_DNA"/>
</dbReference>
<keyword evidence="2" id="KW-1185">Reference proteome</keyword>
<evidence type="ECO:0000313" key="2">
    <source>
        <dbReference type="Proteomes" id="UP000621516"/>
    </source>
</evidence>
<reference evidence="1 2" key="1">
    <citation type="journal article" date="2018" name="J. Microbiol.">
        <title>Aestuariibaculum marinum sp. nov., a marine bacterium isolated from seawater in South Korea.</title>
        <authorList>
            <person name="Choi J."/>
            <person name="Lee D."/>
            <person name="Jang J.H."/>
            <person name="Cha S."/>
            <person name="Seo T."/>
        </authorList>
    </citation>
    <scope>NUCLEOTIDE SEQUENCE [LARGE SCALE GENOMIC DNA]</scope>
    <source>
        <strain evidence="1 2">IP7</strain>
    </source>
</reference>
<name>A0A8J6PW91_9FLAO</name>
<dbReference type="RefSeq" id="WP_188223448.1">
    <property type="nucleotide sequence ID" value="NZ_JACVXD010000004.1"/>
</dbReference>